<protein>
    <submittedName>
        <fullName evidence="2">Maleylacetoacetate isomerase</fullName>
    </submittedName>
</protein>
<reference evidence="2 3" key="1">
    <citation type="submission" date="2021-06" db="EMBL/GenBank/DDBJ databases">
        <title>Genome sequence of Babesia caballi.</title>
        <authorList>
            <person name="Yamagishi J."/>
            <person name="Kidaka T."/>
            <person name="Ochi A."/>
        </authorList>
    </citation>
    <scope>NUCLEOTIDE SEQUENCE [LARGE SCALE GENOMIC DNA]</scope>
    <source>
        <strain evidence="2">USDA-D6B2</strain>
    </source>
</reference>
<gene>
    <name evidence="2" type="ORF">BcabD6B2_19790</name>
</gene>
<sequence length="543" mass="61332">MAVHLPNQQVSVHGRGRCRHRPPQNLQRLLEPPHVVVNPRSHQLHDHQVVLGNHPVLSLAPRGAAWPTLRFPNAVAQGKPPGEVLLVLGEQHHQAVRHAERAPVHEVLEHTDASHFDERLHDFVELPRVVVHSKGRSQRPAQIVVRFDFTQRLQQDTALLLREFPAEEEQRVPRPGLDLRTRAVQTVPCDGVLSQVVRIAVAAKKKLFIPGGVHGTLRLLPHRADVPVERPVDHVLPAPVAGGVLSVNVHYLLAQHYRRKHAPQHLVQKLRLPWHLRGICAPRTLSTTVARSVRSGMRKRHLENAPVPDRLVRDDKQNRVPGVIRVNLHQCPARFVRKVPLLRPDGGLDQVIQPHDVVQYNRFLCRQHLDALLVPLALLQYHCPVQHGRADLERLRAVVAAEDELRLGHHLARRLDVPAHVLREGEGHPLLEVLHPDLQRLARVLAERRVVVHLDRQRAYVLHQPVVLGVHFERHREALQRVLFELPLLVHHSQHVPAQVAPQVVPEPLPRELQGLILLGGVDVGEQQRSEGEHLSVLGVLGN</sequence>
<keyword evidence="2" id="KW-0413">Isomerase</keyword>
<evidence type="ECO:0000313" key="2">
    <source>
        <dbReference type="EMBL" id="GIX62544.1"/>
    </source>
</evidence>
<evidence type="ECO:0000256" key="1">
    <source>
        <dbReference type="SAM" id="MobiDB-lite"/>
    </source>
</evidence>
<dbReference type="AlphaFoldDB" id="A0AAV4LRC6"/>
<feature type="region of interest" description="Disordered" evidence="1">
    <location>
        <begin position="1"/>
        <end position="25"/>
    </location>
</feature>
<organism evidence="2 3">
    <name type="scientific">Babesia caballi</name>
    <dbReference type="NCBI Taxonomy" id="5871"/>
    <lineage>
        <taxon>Eukaryota</taxon>
        <taxon>Sar</taxon>
        <taxon>Alveolata</taxon>
        <taxon>Apicomplexa</taxon>
        <taxon>Aconoidasida</taxon>
        <taxon>Piroplasmida</taxon>
        <taxon>Babesiidae</taxon>
        <taxon>Babesia</taxon>
    </lineage>
</organism>
<dbReference type="GO" id="GO:0016853">
    <property type="term" value="F:isomerase activity"/>
    <property type="evidence" value="ECO:0007669"/>
    <property type="project" value="UniProtKB-KW"/>
</dbReference>
<dbReference type="EMBL" id="BPLF01000002">
    <property type="protein sequence ID" value="GIX62544.1"/>
    <property type="molecule type" value="Genomic_DNA"/>
</dbReference>
<accession>A0AAV4LRC6</accession>
<dbReference type="GeneID" id="94194025"/>
<name>A0AAV4LRC6_BABCB</name>
<proteinExistence type="predicted"/>
<comment type="caution">
    <text evidence="2">The sequence shown here is derived from an EMBL/GenBank/DDBJ whole genome shotgun (WGS) entry which is preliminary data.</text>
</comment>
<keyword evidence="3" id="KW-1185">Reference proteome</keyword>
<feature type="compositionally biased region" description="Polar residues" evidence="1">
    <location>
        <begin position="1"/>
        <end position="11"/>
    </location>
</feature>
<evidence type="ECO:0000313" key="3">
    <source>
        <dbReference type="Proteomes" id="UP001497744"/>
    </source>
</evidence>
<dbReference type="RefSeq" id="XP_067714613.1">
    <property type="nucleotide sequence ID" value="XM_067858512.1"/>
</dbReference>
<dbReference type="Proteomes" id="UP001497744">
    <property type="component" value="Unassembled WGS sequence"/>
</dbReference>